<dbReference type="HOGENOM" id="CLU_095273_0_0_6"/>
<evidence type="ECO:0000256" key="1">
    <source>
        <dbReference type="SAM" id="Phobius"/>
    </source>
</evidence>
<evidence type="ECO:0008006" key="4">
    <source>
        <dbReference type="Google" id="ProtNLM"/>
    </source>
</evidence>
<dbReference type="EMBL" id="CP005974">
    <property type="protein sequence ID" value="AJR09357.1"/>
    <property type="molecule type" value="Genomic_DNA"/>
</dbReference>
<dbReference type="AlphaFoldDB" id="A0A0C5WSK1"/>
<dbReference type="KEGG" id="pgb:H744_2c2701"/>
<keyword evidence="1" id="KW-1133">Transmembrane helix</keyword>
<dbReference type="PATRIC" id="fig|658445.3.peg.4735"/>
<proteinExistence type="predicted"/>
<sequence>MVFYPMSMPLIIGLVSLLLILIVGYNIIIQYRQKLESTKQQELAKFIAIIDATEELISNAHHLPYSKDLLVCLNKRVLFSLQAMKETDPSDKSLPQRITNVTEQIGQLQANYSQADVASFKVPSTDKQALGMLQLVKRLKNVIKSEHSKGRMPTQAFVTENARLEGIQLRINIENVIKRANDARLKRQLGTAKQLLKKGIDVLSSKNDDYANQAREKLQKMLQDVDSSQNMSHEQQRQQMIDKEQDELDVLFQPKRKW</sequence>
<name>A0A0C5WSK1_9GAMM</name>
<evidence type="ECO:0000313" key="2">
    <source>
        <dbReference type="EMBL" id="AJR09357.1"/>
    </source>
</evidence>
<feature type="transmembrane region" description="Helical" evidence="1">
    <location>
        <begin position="6"/>
        <end position="29"/>
    </location>
</feature>
<keyword evidence="1" id="KW-0472">Membrane</keyword>
<keyword evidence="3" id="KW-1185">Reference proteome</keyword>
<reference evidence="2 3" key="1">
    <citation type="submission" date="2013-05" db="EMBL/GenBank/DDBJ databases">
        <title>Complete genome sequence of the lipase-producing bacterium Photobacterium gaetbulicola Gung47.</title>
        <authorList>
            <person name="Kim Y.-O."/>
        </authorList>
    </citation>
    <scope>NUCLEOTIDE SEQUENCE [LARGE SCALE GENOMIC DNA]</scope>
    <source>
        <strain evidence="2 3">Gung47</strain>
    </source>
</reference>
<keyword evidence="1" id="KW-0812">Transmembrane</keyword>
<dbReference type="Proteomes" id="UP000032303">
    <property type="component" value="Chromosome 2"/>
</dbReference>
<organism evidence="2 3">
    <name type="scientific">Photobacterium gaetbulicola Gung47</name>
    <dbReference type="NCBI Taxonomy" id="658445"/>
    <lineage>
        <taxon>Bacteria</taxon>
        <taxon>Pseudomonadati</taxon>
        <taxon>Pseudomonadota</taxon>
        <taxon>Gammaproteobacteria</taxon>
        <taxon>Vibrionales</taxon>
        <taxon>Vibrionaceae</taxon>
        <taxon>Photobacterium</taxon>
    </lineage>
</organism>
<gene>
    <name evidence="2" type="ORF">H744_2c2701</name>
</gene>
<protein>
    <recommendedName>
        <fullName evidence="4">DNA repair protein</fullName>
    </recommendedName>
</protein>
<accession>A0A0C5WSK1</accession>
<evidence type="ECO:0000313" key="3">
    <source>
        <dbReference type="Proteomes" id="UP000032303"/>
    </source>
</evidence>
<dbReference type="STRING" id="658445.H744_2c2701"/>